<dbReference type="GO" id="GO:0004619">
    <property type="term" value="F:phosphoglycerate mutase activity"/>
    <property type="evidence" value="ECO:0007669"/>
    <property type="project" value="UniProtKB-EC"/>
</dbReference>
<reference evidence="1 2" key="1">
    <citation type="submission" date="2023-07" db="EMBL/GenBank/DDBJ databases">
        <title>Genomic Encyclopedia of Type Strains, Phase IV (KMG-IV): sequencing the most valuable type-strain genomes for metagenomic binning, comparative biology and taxonomic classification.</title>
        <authorList>
            <person name="Goeker M."/>
        </authorList>
    </citation>
    <scope>NUCLEOTIDE SEQUENCE [LARGE SCALE GENOMIC DNA]</scope>
    <source>
        <strain evidence="1 2">DSM 23948</strain>
    </source>
</reference>
<dbReference type="EMBL" id="JAUSTU010000008">
    <property type="protein sequence ID" value="MDQ0155669.1"/>
    <property type="molecule type" value="Genomic_DNA"/>
</dbReference>
<dbReference type="SUPFAM" id="SSF53254">
    <property type="entry name" value="Phosphoglycerate mutase-like"/>
    <property type="match status" value="1"/>
</dbReference>
<dbReference type="Proteomes" id="UP001231362">
    <property type="component" value="Unassembled WGS sequence"/>
</dbReference>
<dbReference type="PANTHER" id="PTHR48100:SF1">
    <property type="entry name" value="HISTIDINE PHOSPHATASE FAMILY PROTEIN-RELATED"/>
    <property type="match status" value="1"/>
</dbReference>
<dbReference type="RefSeq" id="WP_307150200.1">
    <property type="nucleotide sequence ID" value="NZ_JAUSTU010000008.1"/>
</dbReference>
<evidence type="ECO:0000313" key="1">
    <source>
        <dbReference type="EMBL" id="MDQ0155669.1"/>
    </source>
</evidence>
<dbReference type="PANTHER" id="PTHR48100">
    <property type="entry name" value="BROAD-SPECIFICITY PHOSPHATASE YOR283W-RELATED"/>
    <property type="match status" value="1"/>
</dbReference>
<evidence type="ECO:0000313" key="2">
    <source>
        <dbReference type="Proteomes" id="UP001231362"/>
    </source>
</evidence>
<dbReference type="InterPro" id="IPR013078">
    <property type="entry name" value="His_Pase_superF_clade-1"/>
</dbReference>
<gene>
    <name evidence="1" type="ORF">J2S07_001974</name>
</gene>
<dbReference type="Gene3D" id="3.40.50.1240">
    <property type="entry name" value="Phosphoglycerate mutase-like"/>
    <property type="match status" value="1"/>
</dbReference>
<proteinExistence type="predicted"/>
<dbReference type="SMART" id="SM00855">
    <property type="entry name" value="PGAM"/>
    <property type="match status" value="1"/>
</dbReference>
<dbReference type="CDD" id="cd07067">
    <property type="entry name" value="HP_PGM_like"/>
    <property type="match status" value="1"/>
</dbReference>
<dbReference type="Pfam" id="PF00300">
    <property type="entry name" value="His_Phos_1"/>
    <property type="match status" value="1"/>
</dbReference>
<comment type="caution">
    <text evidence="1">The sequence shown here is derived from an EMBL/GenBank/DDBJ whole genome shotgun (WGS) entry which is preliminary data.</text>
</comment>
<organism evidence="1 2">
    <name type="scientific">Anoxybacillus andreesenii</name>
    <dbReference type="NCBI Taxonomy" id="1325932"/>
    <lineage>
        <taxon>Bacteria</taxon>
        <taxon>Bacillati</taxon>
        <taxon>Bacillota</taxon>
        <taxon>Bacilli</taxon>
        <taxon>Bacillales</taxon>
        <taxon>Anoxybacillaceae</taxon>
        <taxon>Anoxybacillus</taxon>
    </lineage>
</organism>
<keyword evidence="1" id="KW-0413">Isomerase</keyword>
<keyword evidence="2" id="KW-1185">Reference proteome</keyword>
<protein>
    <submittedName>
        <fullName evidence="1">Phosphoglycerate mutase</fullName>
        <ecNumber evidence="1">5.4.2.12</ecNumber>
    </submittedName>
</protein>
<sequence length="206" mass="23790">MLQLFFIRHGETEWNVEHRLQGRLNSNLTENGIRDAKLLGKRLMEIDFDAVYASPSLRTIETAKLVIGERTLPFKTDERLMEIDLGDWEGRTIDEIKAMDPDRYHLYENAPSQYANNGETFEDVESRLEAVLRDLERTHDSCNLLIVTHGVVIKVLQMICKENPIDLVWEPPFIEGTSVTLVKIEDNKRELLLEGDIAHKERKGAF</sequence>
<name>A0ABT9V409_9BACL</name>
<accession>A0ABT9V409</accession>
<dbReference type="EC" id="5.4.2.12" evidence="1"/>
<dbReference type="InterPro" id="IPR050275">
    <property type="entry name" value="PGM_Phosphatase"/>
</dbReference>
<dbReference type="InterPro" id="IPR029033">
    <property type="entry name" value="His_PPase_superfam"/>
</dbReference>